<dbReference type="InterPro" id="IPR052077">
    <property type="entry name" value="CcrZ_PhaseVar_Mediator"/>
</dbReference>
<feature type="domain" description="Aminoglycoside phosphotransferase" evidence="1">
    <location>
        <begin position="36"/>
        <end position="271"/>
    </location>
</feature>
<dbReference type="Pfam" id="PF01636">
    <property type="entry name" value="APH"/>
    <property type="match status" value="1"/>
</dbReference>
<evidence type="ECO:0000313" key="3">
    <source>
        <dbReference type="Proteomes" id="UP000680638"/>
    </source>
</evidence>
<dbReference type="RefSeq" id="WP_212952740.1">
    <property type="nucleotide sequence ID" value="NZ_BORW01000050.1"/>
</dbReference>
<dbReference type="PANTHER" id="PTHR40086">
    <property type="entry name" value="PHOSPHOTRANSFERASE YTMP-RELATED"/>
    <property type="match status" value="1"/>
</dbReference>
<comment type="caution">
    <text evidence="2">The sequence shown here is derived from an EMBL/GenBank/DDBJ whole genome shotgun (WGS) entry which is preliminary data.</text>
</comment>
<dbReference type="PANTHER" id="PTHR40086:SF1">
    <property type="entry name" value="CELL CYCLE REGULATOR CCRZ"/>
    <property type="match status" value="1"/>
</dbReference>
<dbReference type="InterPro" id="IPR002575">
    <property type="entry name" value="Aminoglycoside_PTrfase"/>
</dbReference>
<gene>
    <name evidence="2" type="ORF">J21TS3_50050</name>
</gene>
<reference evidence="2 3" key="1">
    <citation type="submission" date="2021-03" db="EMBL/GenBank/DDBJ databases">
        <title>Antimicrobial resistance genes in bacteria isolated from Japanese honey, and their potential for conferring macrolide and lincosamide resistance in the American foulbrood pathogen Paenibacillus larvae.</title>
        <authorList>
            <person name="Okamoto M."/>
            <person name="Kumagai M."/>
            <person name="Kanamori H."/>
            <person name="Takamatsu D."/>
        </authorList>
    </citation>
    <scope>NUCLEOTIDE SEQUENCE [LARGE SCALE GENOMIC DNA]</scope>
    <source>
        <strain evidence="2 3">J21TS3</strain>
    </source>
</reference>
<dbReference type="EMBL" id="BORW01000050">
    <property type="protein sequence ID" value="GIO70184.1"/>
    <property type="molecule type" value="Genomic_DNA"/>
</dbReference>
<evidence type="ECO:0000313" key="2">
    <source>
        <dbReference type="EMBL" id="GIO70184.1"/>
    </source>
</evidence>
<organism evidence="2 3">
    <name type="scientific">Paenibacillus cookii</name>
    <dbReference type="NCBI Taxonomy" id="157839"/>
    <lineage>
        <taxon>Bacteria</taxon>
        <taxon>Bacillati</taxon>
        <taxon>Bacillota</taxon>
        <taxon>Bacilli</taxon>
        <taxon>Bacillales</taxon>
        <taxon>Paenibacillaceae</taxon>
        <taxon>Paenibacillus</taxon>
    </lineage>
</organism>
<accession>A0ABQ4M417</accession>
<proteinExistence type="predicted"/>
<dbReference type="Gene3D" id="3.90.1200.10">
    <property type="match status" value="1"/>
</dbReference>
<dbReference type="SUPFAM" id="SSF56112">
    <property type="entry name" value="Protein kinase-like (PK-like)"/>
    <property type="match status" value="1"/>
</dbReference>
<evidence type="ECO:0000259" key="1">
    <source>
        <dbReference type="Pfam" id="PF01636"/>
    </source>
</evidence>
<sequence length="284" mass="32887">MDLQFAERRVREWAREHSHRLGLKGSNIEAKYMWNPGGFVNQSYRLSDGETWRHVKFVREDRTSHLQQWAKISEHLTEHYNAPRLVQEVTELVLPGFSYGLAFEYIAGKPLSSASDSLPVVGKVLRALKELHQDEQLQTMLADRQAAPTYAEAFAEEYITRFEEDLEGILADRHLLDFVEDRTLDWFRAEIETLKEMARQMPCFQRQAADVVHNDLNWQNILSNDQHRFWMIDWDDLTVTGDAAMDYSVFLWPLYPTGKRAADLEGAHHSRSGGGYVRADGAIF</sequence>
<dbReference type="Proteomes" id="UP000680638">
    <property type="component" value="Unassembled WGS sequence"/>
</dbReference>
<name>A0ABQ4M417_9BACL</name>
<dbReference type="InterPro" id="IPR011009">
    <property type="entry name" value="Kinase-like_dom_sf"/>
</dbReference>
<keyword evidence="3" id="KW-1185">Reference proteome</keyword>
<protein>
    <recommendedName>
        <fullName evidence="1">Aminoglycoside phosphotransferase domain-containing protein</fullName>
    </recommendedName>
</protein>